<dbReference type="AlphaFoldDB" id="A0ABD1YWY0"/>
<keyword evidence="2" id="KW-1185">Reference proteome</keyword>
<protein>
    <submittedName>
        <fullName evidence="1">Uncharacterized protein</fullName>
    </submittedName>
</protein>
<name>A0ABD1YWY0_9MARC</name>
<reference evidence="1 2" key="1">
    <citation type="submission" date="2024-09" db="EMBL/GenBank/DDBJ databases">
        <title>Chromosome-scale assembly of Riccia fluitans.</title>
        <authorList>
            <person name="Paukszto L."/>
            <person name="Sawicki J."/>
            <person name="Karawczyk K."/>
            <person name="Piernik-Szablinska J."/>
            <person name="Szczecinska M."/>
            <person name="Mazdziarz M."/>
        </authorList>
    </citation>
    <scope>NUCLEOTIDE SEQUENCE [LARGE SCALE GENOMIC DNA]</scope>
    <source>
        <strain evidence="1">Rf_01</strain>
        <tissue evidence="1">Aerial parts of the thallus</tissue>
    </source>
</reference>
<proteinExistence type="predicted"/>
<gene>
    <name evidence="1" type="ORF">R1flu_006755</name>
</gene>
<evidence type="ECO:0000313" key="1">
    <source>
        <dbReference type="EMBL" id="KAL2635276.1"/>
    </source>
</evidence>
<organism evidence="1 2">
    <name type="scientific">Riccia fluitans</name>
    <dbReference type="NCBI Taxonomy" id="41844"/>
    <lineage>
        <taxon>Eukaryota</taxon>
        <taxon>Viridiplantae</taxon>
        <taxon>Streptophyta</taxon>
        <taxon>Embryophyta</taxon>
        <taxon>Marchantiophyta</taxon>
        <taxon>Marchantiopsida</taxon>
        <taxon>Marchantiidae</taxon>
        <taxon>Marchantiales</taxon>
        <taxon>Ricciaceae</taxon>
        <taxon>Riccia</taxon>
    </lineage>
</organism>
<dbReference type="EMBL" id="JBHFFA010000003">
    <property type="protein sequence ID" value="KAL2635276.1"/>
    <property type="molecule type" value="Genomic_DNA"/>
</dbReference>
<accession>A0ABD1YWY0</accession>
<dbReference type="Proteomes" id="UP001605036">
    <property type="component" value="Unassembled WGS sequence"/>
</dbReference>
<sequence>MKDGDDLLVHIQKFTSLCEIMVLGNQPMNDEDKDFMLLRSLSNYLEHLVQTLMYGKDQLSFDDVYSTLFSEDSKKMVGKTKAASIALIDERGKTHDKFGNGKAKGRLKG</sequence>
<comment type="caution">
    <text evidence="1">The sequence shown here is derived from an EMBL/GenBank/DDBJ whole genome shotgun (WGS) entry which is preliminary data.</text>
</comment>
<dbReference type="Pfam" id="PF14223">
    <property type="entry name" value="Retrotran_gag_2"/>
    <property type="match status" value="1"/>
</dbReference>
<evidence type="ECO:0000313" key="2">
    <source>
        <dbReference type="Proteomes" id="UP001605036"/>
    </source>
</evidence>